<dbReference type="GO" id="GO:0005737">
    <property type="term" value="C:cytoplasm"/>
    <property type="evidence" value="ECO:0007669"/>
    <property type="project" value="TreeGrafter"/>
</dbReference>
<comment type="caution">
    <text evidence="3">The sequence shown here is derived from an EMBL/GenBank/DDBJ whole genome shotgun (WGS) entry which is preliminary data.</text>
</comment>
<dbReference type="AlphaFoldDB" id="A0AAW0YDZ3"/>
<dbReference type="GO" id="GO:0032982">
    <property type="term" value="C:myosin filament"/>
    <property type="evidence" value="ECO:0007669"/>
    <property type="project" value="TreeGrafter"/>
</dbReference>
<dbReference type="PANTHER" id="PTHR45615">
    <property type="entry name" value="MYOSIN HEAVY CHAIN, NON-MUSCLE"/>
    <property type="match status" value="1"/>
</dbReference>
<dbReference type="RefSeq" id="XP_066799775.1">
    <property type="nucleotide sequence ID" value="XM_066949481.1"/>
</dbReference>
<organism evidence="3 4">
    <name type="scientific">Kwoniella newhampshirensis</name>
    <dbReference type="NCBI Taxonomy" id="1651941"/>
    <lineage>
        <taxon>Eukaryota</taxon>
        <taxon>Fungi</taxon>
        <taxon>Dikarya</taxon>
        <taxon>Basidiomycota</taxon>
        <taxon>Agaricomycotina</taxon>
        <taxon>Tremellomycetes</taxon>
        <taxon>Tremellales</taxon>
        <taxon>Cryptococcaceae</taxon>
        <taxon>Kwoniella</taxon>
    </lineage>
</organism>
<feature type="coiled-coil region" evidence="1">
    <location>
        <begin position="507"/>
        <end position="605"/>
    </location>
</feature>
<dbReference type="PANTHER" id="PTHR45615:SF40">
    <property type="entry name" value="MYOSIN HEAVY CHAIN, NON-MUSCLE"/>
    <property type="match status" value="1"/>
</dbReference>
<dbReference type="Proteomes" id="UP001388673">
    <property type="component" value="Unassembled WGS sequence"/>
</dbReference>
<keyword evidence="4" id="KW-1185">Reference proteome</keyword>
<evidence type="ECO:0000256" key="2">
    <source>
        <dbReference type="SAM" id="MobiDB-lite"/>
    </source>
</evidence>
<evidence type="ECO:0000313" key="3">
    <source>
        <dbReference type="EMBL" id="KAK8844551.1"/>
    </source>
</evidence>
<evidence type="ECO:0000256" key="1">
    <source>
        <dbReference type="SAM" id="Coils"/>
    </source>
</evidence>
<name>A0AAW0YDZ3_9TREE</name>
<keyword evidence="1" id="KW-0175">Coiled coil</keyword>
<feature type="compositionally biased region" description="Basic and acidic residues" evidence="2">
    <location>
        <begin position="16"/>
        <end position="36"/>
    </location>
</feature>
<gene>
    <name evidence="3" type="ORF">IAR55_006398</name>
</gene>
<accession>A0AAW0YDZ3</accession>
<reference evidence="3 4" key="1">
    <citation type="journal article" date="2024" name="bioRxiv">
        <title>Comparative genomics of Cryptococcus and Kwoniella reveals pathogenesis evolution and contrasting karyotype dynamics via intercentromeric recombination or chromosome fusion.</title>
        <authorList>
            <person name="Coelho M.A."/>
            <person name="David-Palma M."/>
            <person name="Shea T."/>
            <person name="Bowers K."/>
            <person name="McGinley-Smith S."/>
            <person name="Mohammad A.W."/>
            <person name="Gnirke A."/>
            <person name="Yurkov A.M."/>
            <person name="Nowrousian M."/>
            <person name="Sun S."/>
            <person name="Cuomo C.A."/>
            <person name="Heitman J."/>
        </authorList>
    </citation>
    <scope>NUCLEOTIDE SEQUENCE [LARGE SCALE GENOMIC DNA]</scope>
    <source>
        <strain evidence="3 4">CBS 13917</strain>
    </source>
</reference>
<feature type="coiled-coil region" evidence="1">
    <location>
        <begin position="416"/>
        <end position="471"/>
    </location>
</feature>
<dbReference type="GO" id="GO:0016460">
    <property type="term" value="C:myosin II complex"/>
    <property type="evidence" value="ECO:0007669"/>
    <property type="project" value="TreeGrafter"/>
</dbReference>
<evidence type="ECO:0000313" key="4">
    <source>
        <dbReference type="Proteomes" id="UP001388673"/>
    </source>
</evidence>
<protein>
    <submittedName>
        <fullName evidence="3">Uncharacterized protein</fullName>
    </submittedName>
</protein>
<sequence length="606" mass="68196">MSSRHTVQPLPSRPWWKADRYKPVGDSIPAHHEMRPSRLRRPRPQSTAPGSRRAASIPYERPVPAWSSTASSVAIATSPQTPPTPLMGLPSLREQSVDTPIPVAAACREFRNSKRAWGMALKDGEIGEGHDAGFNLNKRSKHLDDVPALKFTEQDGQRGFEEKVKIGIESGSTGGQDVVVSDENKVSTKGNPDSMAPCAVKVISSASTTPHHTTPFPALSHAVRNNKLSIEPSTSSSFPNLVNHIAQLEQKAAMVGLLQKEISTKAEVERTLAERMIQVKRFSDENTDLKSQMESLRFTINEKTAALERMVARRKSVMSNLSESAETKKQLSGLEEELRTVRREMQGARVEKSKVEKKNEELRGELYVIKAEKAELFNELEDERSGKTKKWTTLGEEVEKEKTKLDSNILAWATDKNVLESRIQAAEKERDDLRKARATLQVELNTTKVSLQDTNRQVDEARRLLAQVNDSHHRTAHVIDQLVAEKNHLSRELASHIKILEAGTLDREANSKKVQELEADLAKLRQELSEEEAARTGFALRLKFVEKDARQKIVLWQEKVNDLKIQVEIKTNAIAVIRVEYENELQKRNDEVERLERDVKELMGAN</sequence>
<feature type="region of interest" description="Disordered" evidence="2">
    <location>
        <begin position="1"/>
        <end position="62"/>
    </location>
</feature>
<dbReference type="KEGG" id="kne:92183656"/>
<dbReference type="GO" id="GO:0051015">
    <property type="term" value="F:actin filament binding"/>
    <property type="evidence" value="ECO:0007669"/>
    <property type="project" value="TreeGrafter"/>
</dbReference>
<proteinExistence type="predicted"/>
<dbReference type="GO" id="GO:0000146">
    <property type="term" value="F:microfilament motor activity"/>
    <property type="evidence" value="ECO:0007669"/>
    <property type="project" value="TreeGrafter"/>
</dbReference>
<feature type="coiled-coil region" evidence="1">
    <location>
        <begin position="324"/>
        <end position="365"/>
    </location>
</feature>
<dbReference type="EMBL" id="JBCAWK010000013">
    <property type="protein sequence ID" value="KAK8844551.1"/>
    <property type="molecule type" value="Genomic_DNA"/>
</dbReference>
<dbReference type="GeneID" id="92183656"/>